<gene>
    <name evidence="10" type="ORF">PHSY_003707</name>
</gene>
<accession>R9P4E7</accession>
<evidence type="ECO:0000256" key="8">
    <source>
        <dbReference type="ARBA" id="ARBA00023242"/>
    </source>
</evidence>
<dbReference type="GO" id="GO:0005737">
    <property type="term" value="C:cytoplasm"/>
    <property type="evidence" value="ECO:0007669"/>
    <property type="project" value="UniProtKB-SubCell"/>
</dbReference>
<dbReference type="eggNOG" id="KOG2878">
    <property type="taxonomic scope" value="Eukaryota"/>
</dbReference>
<dbReference type="FunFam" id="3.40.50.300:FF:001691">
    <property type="entry name" value="Probable ATP-dependent kinase TDA10"/>
    <property type="match status" value="1"/>
</dbReference>
<keyword evidence="7" id="KW-0067">ATP-binding</keyword>
<dbReference type="HOGENOM" id="CLU_056986_1_0_1"/>
<keyword evidence="3" id="KW-0963">Cytoplasm</keyword>
<dbReference type="InterPro" id="IPR027417">
    <property type="entry name" value="P-loop_NTPase"/>
</dbReference>
<evidence type="ECO:0000256" key="6">
    <source>
        <dbReference type="ARBA" id="ARBA00022777"/>
    </source>
</evidence>
<dbReference type="AlphaFoldDB" id="R9P4E7"/>
<dbReference type="OrthoDB" id="347435at2759"/>
<organism evidence="10 11">
    <name type="scientific">Pseudozyma hubeiensis (strain SY62)</name>
    <name type="common">Yeast</name>
    <dbReference type="NCBI Taxonomy" id="1305764"/>
    <lineage>
        <taxon>Eukaryota</taxon>
        <taxon>Fungi</taxon>
        <taxon>Dikarya</taxon>
        <taxon>Basidiomycota</taxon>
        <taxon>Ustilaginomycotina</taxon>
        <taxon>Ustilaginomycetes</taxon>
        <taxon>Ustilaginales</taxon>
        <taxon>Ustilaginaceae</taxon>
        <taxon>Pseudozyma</taxon>
    </lineage>
</organism>
<dbReference type="GeneID" id="24108993"/>
<keyword evidence="8" id="KW-0539">Nucleus</keyword>
<comment type="similarity">
    <text evidence="9">Belongs to the GLYK kinase family.</text>
</comment>
<evidence type="ECO:0000256" key="3">
    <source>
        <dbReference type="ARBA" id="ARBA00022490"/>
    </source>
</evidence>
<keyword evidence="11" id="KW-1185">Reference proteome</keyword>
<name>R9P4E7_PSEHS</name>
<dbReference type="PANTHER" id="PTHR10285">
    <property type="entry name" value="URIDINE KINASE"/>
    <property type="match status" value="1"/>
</dbReference>
<dbReference type="GO" id="GO:0016301">
    <property type="term" value="F:kinase activity"/>
    <property type="evidence" value="ECO:0007669"/>
    <property type="project" value="UniProtKB-KW"/>
</dbReference>
<evidence type="ECO:0000256" key="5">
    <source>
        <dbReference type="ARBA" id="ARBA00022741"/>
    </source>
</evidence>
<evidence type="ECO:0000256" key="2">
    <source>
        <dbReference type="ARBA" id="ARBA00004496"/>
    </source>
</evidence>
<protein>
    <recommendedName>
        <fullName evidence="12">P-loop containing nucleoside triphosphate hydrolase protein</fullName>
    </recommendedName>
</protein>
<evidence type="ECO:0008006" key="12">
    <source>
        <dbReference type="Google" id="ProtNLM"/>
    </source>
</evidence>
<evidence type="ECO:0000313" key="11">
    <source>
        <dbReference type="Proteomes" id="UP000014071"/>
    </source>
</evidence>
<comment type="subcellular location">
    <subcellularLocation>
        <location evidence="2">Cytoplasm</location>
    </subcellularLocation>
    <subcellularLocation>
        <location evidence="1">Nucleus</location>
    </subcellularLocation>
</comment>
<dbReference type="SUPFAM" id="SSF52540">
    <property type="entry name" value="P-loop containing nucleoside triphosphate hydrolases"/>
    <property type="match status" value="1"/>
</dbReference>
<dbReference type="Proteomes" id="UP000014071">
    <property type="component" value="Unassembled WGS sequence"/>
</dbReference>
<dbReference type="RefSeq" id="XP_012189714.1">
    <property type="nucleotide sequence ID" value="XM_012334324.1"/>
</dbReference>
<dbReference type="EMBL" id="DF238801">
    <property type="protein sequence ID" value="GAC96127.1"/>
    <property type="molecule type" value="Genomic_DNA"/>
</dbReference>
<evidence type="ECO:0000313" key="10">
    <source>
        <dbReference type="EMBL" id="GAC96127.1"/>
    </source>
</evidence>
<evidence type="ECO:0000256" key="1">
    <source>
        <dbReference type="ARBA" id="ARBA00004123"/>
    </source>
</evidence>
<evidence type="ECO:0000256" key="7">
    <source>
        <dbReference type="ARBA" id="ARBA00022840"/>
    </source>
</evidence>
<keyword evidence="6" id="KW-0418">Kinase</keyword>
<sequence length="307" mass="34147">MASASAAKTPLRAVDVFGQHVVQQLKSLRSRFDSKNATPPLFVAMQGPQGSGKTTVTRSLVQHLRSSGLTVGVLSTDDLYHTHQNLRRVAAENPTNPLLSGRGQPGTHDVELGKQILDQVHAINEESAIGQKEVVRMPVFDKSLFDGEGDRVPTSEGSPTLNAPLDVFILEGWSMGFSSIPPSQVEAKQETSHPESPLRRYTLDALQQVNRNLEAYAAWYTHFSVFLQIKPTNLDNVYIWRTQQEHAMKASNGGIGMSDEGVKAFVDRYMPGYHLFLDTIQQNDQWKGRSKTITIDLDRTIVDVHDW</sequence>
<keyword evidence="5" id="KW-0547">Nucleotide-binding</keyword>
<reference evidence="11" key="1">
    <citation type="journal article" date="2013" name="Genome Announc.">
        <title>Draft genome sequence of the basidiomycetous yeast-like fungus Pseudozyma hubeiensis SY62, which produces an abundant amount of the biosurfactant mannosylerythritol lipids.</title>
        <authorList>
            <person name="Konishi M."/>
            <person name="Hatada Y."/>
            <person name="Horiuchi J."/>
        </authorList>
    </citation>
    <scope>NUCLEOTIDE SEQUENCE [LARGE SCALE GENOMIC DNA]</scope>
    <source>
        <strain evidence="11">SY62</strain>
    </source>
</reference>
<keyword evidence="4" id="KW-0808">Transferase</keyword>
<proteinExistence type="inferred from homology"/>
<dbReference type="GO" id="GO:0005634">
    <property type="term" value="C:nucleus"/>
    <property type="evidence" value="ECO:0007669"/>
    <property type="project" value="UniProtKB-SubCell"/>
</dbReference>
<dbReference type="Gene3D" id="3.40.50.300">
    <property type="entry name" value="P-loop containing nucleotide triphosphate hydrolases"/>
    <property type="match status" value="1"/>
</dbReference>
<evidence type="ECO:0000256" key="9">
    <source>
        <dbReference type="ARBA" id="ARBA00061312"/>
    </source>
</evidence>
<dbReference type="GO" id="GO:0005524">
    <property type="term" value="F:ATP binding"/>
    <property type="evidence" value="ECO:0007669"/>
    <property type="project" value="UniProtKB-KW"/>
</dbReference>
<evidence type="ECO:0000256" key="4">
    <source>
        <dbReference type="ARBA" id="ARBA00022679"/>
    </source>
</evidence>
<dbReference type="STRING" id="1305764.R9P4E7"/>